<gene>
    <name evidence="2" type="ORF">SDC9_17342</name>
</gene>
<feature type="compositionally biased region" description="Polar residues" evidence="1">
    <location>
        <begin position="182"/>
        <end position="205"/>
    </location>
</feature>
<dbReference type="EMBL" id="VSSQ01000060">
    <property type="protein sequence ID" value="MPL71565.1"/>
    <property type="molecule type" value="Genomic_DNA"/>
</dbReference>
<protein>
    <submittedName>
        <fullName evidence="2">Uncharacterized protein</fullName>
    </submittedName>
</protein>
<name>A0A644TX94_9ZZZZ</name>
<dbReference type="AlphaFoldDB" id="A0A644TX94"/>
<evidence type="ECO:0000256" key="1">
    <source>
        <dbReference type="SAM" id="MobiDB-lite"/>
    </source>
</evidence>
<sequence>MTDRKTEQTGDDDDHQKHGADHWYVSEVYFQGIPADKCQELPDISCFRKRISADPFRIQKSADAYPEQHNAGPGEDGKIITRNKIRRQDPEDHQPGRSFDLFKNESQQNEKYPGDQIPFAEPQKWDTYDHRKTHHLQEVEVHVPCVIDEQNDQERSDHGDTDADQKYLDPAFQDGEMIGTAGLTSHPSVTQNKGSSGYENKNACPNRQIEIETQPHLHVKDVKDAQKKDGVEKDHRQKR</sequence>
<feature type="compositionally biased region" description="Basic and acidic residues" evidence="1">
    <location>
        <begin position="152"/>
        <end position="167"/>
    </location>
</feature>
<feature type="region of interest" description="Disordered" evidence="1">
    <location>
        <begin position="59"/>
        <end position="119"/>
    </location>
</feature>
<proteinExistence type="predicted"/>
<organism evidence="2">
    <name type="scientific">bioreactor metagenome</name>
    <dbReference type="NCBI Taxonomy" id="1076179"/>
    <lineage>
        <taxon>unclassified sequences</taxon>
        <taxon>metagenomes</taxon>
        <taxon>ecological metagenomes</taxon>
    </lineage>
</organism>
<reference evidence="2" key="1">
    <citation type="submission" date="2019-08" db="EMBL/GenBank/DDBJ databases">
        <authorList>
            <person name="Kucharzyk K."/>
            <person name="Murdoch R.W."/>
            <person name="Higgins S."/>
            <person name="Loffler F."/>
        </authorList>
    </citation>
    <scope>NUCLEOTIDE SEQUENCE</scope>
</reference>
<evidence type="ECO:0000313" key="2">
    <source>
        <dbReference type="EMBL" id="MPL71565.1"/>
    </source>
</evidence>
<feature type="region of interest" description="Disordered" evidence="1">
    <location>
        <begin position="151"/>
        <end position="239"/>
    </location>
</feature>
<accession>A0A644TX94</accession>
<comment type="caution">
    <text evidence="2">The sequence shown here is derived from an EMBL/GenBank/DDBJ whole genome shotgun (WGS) entry which is preliminary data.</text>
</comment>
<feature type="compositionally biased region" description="Basic and acidic residues" evidence="1">
    <location>
        <begin position="209"/>
        <end position="239"/>
    </location>
</feature>
<feature type="compositionally biased region" description="Basic and acidic residues" evidence="1">
    <location>
        <begin position="86"/>
        <end position="103"/>
    </location>
</feature>